<dbReference type="AlphaFoldDB" id="A0A507AUE4"/>
<keyword evidence="3" id="KW-1185">Reference proteome</keyword>
<keyword evidence="1" id="KW-1133">Transmembrane helix</keyword>
<keyword evidence="1" id="KW-0472">Membrane</keyword>
<dbReference type="GeneID" id="41968758"/>
<dbReference type="STRING" id="1093900.A0A507AUE4"/>
<dbReference type="OrthoDB" id="5427664at2759"/>
<dbReference type="EMBL" id="SKBQ01000005">
    <property type="protein sequence ID" value="TPX10114.1"/>
    <property type="molecule type" value="Genomic_DNA"/>
</dbReference>
<dbReference type="RefSeq" id="XP_030991825.1">
    <property type="nucleotide sequence ID" value="XM_031135376.1"/>
</dbReference>
<evidence type="ECO:0000256" key="1">
    <source>
        <dbReference type="SAM" id="Phobius"/>
    </source>
</evidence>
<keyword evidence="1" id="KW-0812">Transmembrane</keyword>
<dbReference type="InterPro" id="IPR053018">
    <property type="entry name" value="Elsinochrome_Biosynth-Asso"/>
</dbReference>
<organism evidence="2 3">
    <name type="scientific">Thyridium curvatum</name>
    <dbReference type="NCBI Taxonomy" id="1093900"/>
    <lineage>
        <taxon>Eukaryota</taxon>
        <taxon>Fungi</taxon>
        <taxon>Dikarya</taxon>
        <taxon>Ascomycota</taxon>
        <taxon>Pezizomycotina</taxon>
        <taxon>Sordariomycetes</taxon>
        <taxon>Sordariomycetidae</taxon>
        <taxon>Thyridiales</taxon>
        <taxon>Thyridiaceae</taxon>
        <taxon>Thyridium</taxon>
    </lineage>
</organism>
<proteinExistence type="predicted"/>
<reference evidence="2 3" key="1">
    <citation type="submission" date="2019-06" db="EMBL/GenBank/DDBJ databases">
        <title>Draft genome sequence of the filamentous fungus Phialemoniopsis curvata isolated from diesel fuel.</title>
        <authorList>
            <person name="Varaljay V.A."/>
            <person name="Lyon W.J."/>
            <person name="Crouch A.L."/>
            <person name="Drake C.E."/>
            <person name="Hollomon J.M."/>
            <person name="Nadeau L.J."/>
            <person name="Nunn H.S."/>
            <person name="Stevenson B.S."/>
            <person name="Bojanowski C.L."/>
            <person name="Crookes-Goodson W.J."/>
        </authorList>
    </citation>
    <scope>NUCLEOTIDE SEQUENCE [LARGE SCALE GENOMIC DNA]</scope>
    <source>
        <strain evidence="2 3">D216</strain>
    </source>
</reference>
<comment type="caution">
    <text evidence="2">The sequence shown here is derived from an EMBL/GenBank/DDBJ whole genome shotgun (WGS) entry which is preliminary data.</text>
</comment>
<name>A0A507AUE4_9PEZI</name>
<dbReference type="InParanoid" id="A0A507AUE4"/>
<accession>A0A507AUE4</accession>
<protein>
    <submittedName>
        <fullName evidence="2">Uncharacterized protein</fullName>
    </submittedName>
</protein>
<evidence type="ECO:0000313" key="3">
    <source>
        <dbReference type="Proteomes" id="UP000319257"/>
    </source>
</evidence>
<dbReference type="PANTHER" id="PTHR37577:SF1">
    <property type="entry name" value="INTEGRAL MEMBRANE PROTEIN"/>
    <property type="match status" value="1"/>
</dbReference>
<feature type="transmembrane region" description="Helical" evidence="1">
    <location>
        <begin position="26"/>
        <end position="47"/>
    </location>
</feature>
<gene>
    <name evidence="2" type="ORF">E0L32_001311</name>
</gene>
<dbReference type="PANTHER" id="PTHR37577">
    <property type="entry name" value="INTEGRAL MEMBRANE PROTEIN"/>
    <property type="match status" value="1"/>
</dbReference>
<dbReference type="Proteomes" id="UP000319257">
    <property type="component" value="Unassembled WGS sequence"/>
</dbReference>
<sequence length="226" mass="25749">MKGYNCSFAARNNKLEPYGDVAGPGVLIGFLGTAWFAIGFVILHYVFAFDPDETPFHSVRRAQEVAAPSSTRWKANPVDVLAKRIMHKAERRFKVAVWWPHAIEMSILGMCDIQIVTGLGILISGFADLWNGISAYHFQLVSQVAWFSSLTHICGLTILRRYFHSRPIEKWCRLFSSTGSELPRALQVYQEPTRFVFITDLKQSTGTRHPLITRNLWKLHKHTKMG</sequence>
<evidence type="ECO:0000313" key="2">
    <source>
        <dbReference type="EMBL" id="TPX10114.1"/>
    </source>
</evidence>